<evidence type="ECO:0000313" key="6">
    <source>
        <dbReference type="EMBL" id="CAE1155743.1"/>
    </source>
</evidence>
<accession>A0A812ASV3</accession>
<comment type="caution">
    <text evidence="6">The sequence shown here is derived from an EMBL/GenBank/DDBJ whole genome shotgun (WGS) entry which is preliminary data.</text>
</comment>
<dbReference type="AlphaFoldDB" id="A0A812ASV3"/>
<feature type="region of interest" description="Disordered" evidence="4">
    <location>
        <begin position="22"/>
        <end position="48"/>
    </location>
</feature>
<dbReference type="InterPro" id="IPR035500">
    <property type="entry name" value="NHR-like_dom_sf"/>
</dbReference>
<protein>
    <submittedName>
        <fullName evidence="6">NR2E3</fullName>
    </submittedName>
</protein>
<dbReference type="SUPFAM" id="SSF48508">
    <property type="entry name" value="Nuclear receptor ligand-binding domain"/>
    <property type="match status" value="1"/>
</dbReference>
<dbReference type="PROSITE" id="PS51843">
    <property type="entry name" value="NR_LBD"/>
    <property type="match status" value="1"/>
</dbReference>
<evidence type="ECO:0000256" key="4">
    <source>
        <dbReference type="SAM" id="MobiDB-lite"/>
    </source>
</evidence>
<evidence type="ECO:0000256" key="1">
    <source>
        <dbReference type="ARBA" id="ARBA00023015"/>
    </source>
</evidence>
<dbReference type="Gene3D" id="1.10.565.10">
    <property type="entry name" value="Retinoid X Receptor"/>
    <property type="match status" value="1"/>
</dbReference>
<dbReference type="PANTHER" id="PTHR24083">
    <property type="entry name" value="NUCLEAR HORMONE RECEPTOR"/>
    <property type="match status" value="1"/>
</dbReference>
<proteinExistence type="predicted"/>
<evidence type="ECO:0000259" key="5">
    <source>
        <dbReference type="PROSITE" id="PS51843"/>
    </source>
</evidence>
<keyword evidence="3" id="KW-0675">Receptor</keyword>
<keyword evidence="7" id="KW-1185">Reference proteome</keyword>
<evidence type="ECO:0000313" key="7">
    <source>
        <dbReference type="Proteomes" id="UP000597762"/>
    </source>
</evidence>
<feature type="region of interest" description="Disordered" evidence="4">
    <location>
        <begin position="111"/>
        <end position="171"/>
    </location>
</feature>
<dbReference type="Pfam" id="PF00104">
    <property type="entry name" value="Hormone_recep"/>
    <property type="match status" value="1"/>
</dbReference>
<evidence type="ECO:0000256" key="2">
    <source>
        <dbReference type="ARBA" id="ARBA00023163"/>
    </source>
</evidence>
<name>A0A812ASV3_ACAPH</name>
<dbReference type="InterPro" id="IPR050274">
    <property type="entry name" value="Nuclear_hormone_rcpt_NR2"/>
</dbReference>
<feature type="compositionally biased region" description="Polar residues" evidence="4">
    <location>
        <begin position="33"/>
        <end position="48"/>
    </location>
</feature>
<feature type="domain" description="NR LBD" evidence="5">
    <location>
        <begin position="184"/>
        <end position="271"/>
    </location>
</feature>
<feature type="compositionally biased region" description="Low complexity" evidence="4">
    <location>
        <begin position="135"/>
        <end position="158"/>
    </location>
</feature>
<organism evidence="6 7">
    <name type="scientific">Acanthosepion pharaonis</name>
    <name type="common">Pharaoh cuttlefish</name>
    <name type="synonym">Sepia pharaonis</name>
    <dbReference type="NCBI Taxonomy" id="158019"/>
    <lineage>
        <taxon>Eukaryota</taxon>
        <taxon>Metazoa</taxon>
        <taxon>Spiralia</taxon>
        <taxon>Lophotrochozoa</taxon>
        <taxon>Mollusca</taxon>
        <taxon>Cephalopoda</taxon>
        <taxon>Coleoidea</taxon>
        <taxon>Decapodiformes</taxon>
        <taxon>Sepiida</taxon>
        <taxon>Sepiina</taxon>
        <taxon>Sepiidae</taxon>
        <taxon>Acanthosepion</taxon>
    </lineage>
</organism>
<reference evidence="6" key="1">
    <citation type="submission" date="2021-01" db="EMBL/GenBank/DDBJ databases">
        <authorList>
            <person name="Li R."/>
            <person name="Bekaert M."/>
        </authorList>
    </citation>
    <scope>NUCLEOTIDE SEQUENCE</scope>
    <source>
        <strain evidence="6">Farmed</strain>
    </source>
</reference>
<keyword evidence="2" id="KW-0804">Transcription</keyword>
<dbReference type="InterPro" id="IPR000536">
    <property type="entry name" value="Nucl_hrmn_rcpt_lig-bd"/>
</dbReference>
<dbReference type="EMBL" id="CAHIKZ030000145">
    <property type="protein sequence ID" value="CAE1155743.1"/>
    <property type="molecule type" value="Genomic_DNA"/>
</dbReference>
<dbReference type="OrthoDB" id="5771769at2759"/>
<keyword evidence="1" id="KW-0805">Transcription regulation</keyword>
<sequence>MHSGIGYNTAGHLFQPVTLHLNPEPNRAATDSMLPSQTHHYPQSHVPSFRTQLSRLLPPPLPSFASKDIRYDSRAGNRKSLYSNSPVFLRDDITTGVDVGQVGSNIKDLYTSQLDDDRRNMSSPFVKRSKRDSNSSDTSSTTSQENSVSTTTSSAKAAPIPTNSHSSRFSPHKVLPSAALNMSPPSYSVPPLSLLNQVTDPNIYVSATNISQENVFETAARLLFMSVKWARNIPSFLQQPFRDQAILLEEAWCELFILSTSQWSLPIDVCE</sequence>
<evidence type="ECO:0000256" key="3">
    <source>
        <dbReference type="ARBA" id="ARBA00023170"/>
    </source>
</evidence>
<dbReference type="Proteomes" id="UP000597762">
    <property type="component" value="Unassembled WGS sequence"/>
</dbReference>
<gene>
    <name evidence="6" type="ORF">SPHA_4544</name>
</gene>